<dbReference type="Pfam" id="PF02353">
    <property type="entry name" value="CMAS"/>
    <property type="match status" value="1"/>
</dbReference>
<dbReference type="KEGG" id="dpc:A6048_16115"/>
<evidence type="ECO:0000313" key="8">
    <source>
        <dbReference type="EMBL" id="AWH96755.1"/>
    </source>
</evidence>
<evidence type="ECO:0000256" key="2">
    <source>
        <dbReference type="ARBA" id="ARBA00022603"/>
    </source>
</evidence>
<evidence type="ECO:0000256" key="1">
    <source>
        <dbReference type="ARBA" id="ARBA00010815"/>
    </source>
</evidence>
<dbReference type="InterPro" id="IPR050723">
    <property type="entry name" value="CFA/CMAS"/>
</dbReference>
<evidence type="ECO:0000256" key="3">
    <source>
        <dbReference type="ARBA" id="ARBA00022679"/>
    </source>
</evidence>
<dbReference type="PIRSF" id="PIRSF003085">
    <property type="entry name" value="CMAS"/>
    <property type="match status" value="1"/>
</dbReference>
<keyword evidence="9" id="KW-1185">Reference proteome</keyword>
<protein>
    <submittedName>
        <fullName evidence="8">Cyclopropane-fatty-acyl-phospholipid synthase</fullName>
    </submittedName>
</protein>
<dbReference type="CDD" id="cd02440">
    <property type="entry name" value="AdoMet_MTases"/>
    <property type="match status" value="1"/>
</dbReference>
<dbReference type="InterPro" id="IPR003333">
    <property type="entry name" value="CMAS"/>
</dbReference>
<evidence type="ECO:0000256" key="4">
    <source>
        <dbReference type="ARBA" id="ARBA00022691"/>
    </source>
</evidence>
<dbReference type="SUPFAM" id="SSF53335">
    <property type="entry name" value="S-adenosyl-L-methionine-dependent methyltransferases"/>
    <property type="match status" value="1"/>
</dbReference>
<evidence type="ECO:0000256" key="6">
    <source>
        <dbReference type="PIRSR" id="PIRSR003085-1"/>
    </source>
</evidence>
<organism evidence="8 9">
    <name type="scientific">Dietzia psychralcaliphila</name>
    <dbReference type="NCBI Taxonomy" id="139021"/>
    <lineage>
        <taxon>Bacteria</taxon>
        <taxon>Bacillati</taxon>
        <taxon>Actinomycetota</taxon>
        <taxon>Actinomycetes</taxon>
        <taxon>Mycobacteriales</taxon>
        <taxon>Dietziaceae</taxon>
        <taxon>Dietzia</taxon>
    </lineage>
</organism>
<reference evidence="8 9" key="1">
    <citation type="submission" date="2016-04" db="EMBL/GenBank/DDBJ databases">
        <title>Complete genome sequence of the haloalkaliphilic hydrocarbon-degrading bacterium Dietzia psychralcaliphila ILA-1T, isolated from a drain of a fish product-processing plant.</title>
        <authorList>
            <person name="Zhao J."/>
            <person name="Hu B."/>
            <person name="Geng S."/>
            <person name="Nie Y."/>
            <person name="Tang Y."/>
        </authorList>
    </citation>
    <scope>NUCLEOTIDE SEQUENCE [LARGE SCALE GENOMIC DNA]</scope>
    <source>
        <strain evidence="8 9">ILA-1</strain>
    </source>
</reference>
<proteinExistence type="inferred from homology"/>
<gene>
    <name evidence="8" type="ORF">A6048_16115</name>
</gene>
<comment type="similarity">
    <text evidence="1">Belongs to the CFA/CMAS family.</text>
</comment>
<dbReference type="GO" id="GO:0008168">
    <property type="term" value="F:methyltransferase activity"/>
    <property type="evidence" value="ECO:0007669"/>
    <property type="project" value="UniProtKB-KW"/>
</dbReference>
<evidence type="ECO:0000313" key="9">
    <source>
        <dbReference type="Proteomes" id="UP000244903"/>
    </source>
</evidence>
<dbReference type="SMART" id="SM00828">
    <property type="entry name" value="PKS_MT"/>
    <property type="match status" value="1"/>
</dbReference>
<feature type="domain" description="Polyketide synthase-like methyltransferase" evidence="7">
    <location>
        <begin position="154"/>
        <end position="405"/>
    </location>
</feature>
<name>A0AAD0JRW1_9ACTN</name>
<dbReference type="InterPro" id="IPR029063">
    <property type="entry name" value="SAM-dependent_MTases_sf"/>
</dbReference>
<dbReference type="InterPro" id="IPR020803">
    <property type="entry name" value="MeTfrase_dom"/>
</dbReference>
<dbReference type="PANTHER" id="PTHR43667:SF1">
    <property type="entry name" value="CYCLOPROPANE-FATTY-ACYL-PHOSPHOLIPID SYNTHASE"/>
    <property type="match status" value="1"/>
</dbReference>
<keyword evidence="3" id="KW-0808">Transferase</keyword>
<dbReference type="GO" id="GO:0032259">
    <property type="term" value="P:methylation"/>
    <property type="evidence" value="ECO:0007669"/>
    <property type="project" value="UniProtKB-KW"/>
</dbReference>
<sequence>MTIGEIIGAFATGEPPLRIEAYDGSAIGREDNGLVLRLKSERALQYFVTAPGDLGLARAYLMGELEVVGVHPGAPRDVFGALEVFRKSMTRRPDARTMVRIARSIGRENLTVPPIPEQEVPPPWQRVLHGMRRHSKARDSQSVSYHYDVSNRFYSWILGPTMAYTCACYPDTQASLETAQENKYRLVFDKLGLKAGDRLLDVGCGWGGMVRYAASRGVHVIGVTLSREQAEWGRAGIEADGLGDLAQVRLQDYRDVPERDFDAVSSIGMTEHIGRRNYHDYFTRLHGYLRPGGRLLNHCITRPDNTRITKAGGFIDRYIFPDGELAGAGTIHLEAENAGFEVVHEENLRQHYAYTLRDWCANLVDHWDEAVEEVGEPMAKLWGLYMGACQYGFEHNKIQLHQILAVRLGDTMTWDVPLRQWWQA</sequence>
<keyword evidence="4" id="KW-0949">S-adenosyl-L-methionine</keyword>
<keyword evidence="5" id="KW-0443">Lipid metabolism</keyword>
<dbReference type="PANTHER" id="PTHR43667">
    <property type="entry name" value="CYCLOPROPANE-FATTY-ACYL-PHOSPHOLIPID SYNTHASE"/>
    <property type="match status" value="1"/>
</dbReference>
<evidence type="ECO:0000256" key="5">
    <source>
        <dbReference type="ARBA" id="ARBA00023098"/>
    </source>
</evidence>
<keyword evidence="2" id="KW-0489">Methyltransferase</keyword>
<evidence type="ECO:0000259" key="7">
    <source>
        <dbReference type="SMART" id="SM00828"/>
    </source>
</evidence>
<dbReference type="Gene3D" id="3.40.50.150">
    <property type="entry name" value="Vaccinia Virus protein VP39"/>
    <property type="match status" value="1"/>
</dbReference>
<dbReference type="EMBL" id="CP015453">
    <property type="protein sequence ID" value="AWH96755.1"/>
    <property type="molecule type" value="Genomic_DNA"/>
</dbReference>
<accession>A0AAD0JRW1</accession>
<dbReference type="GO" id="GO:0008610">
    <property type="term" value="P:lipid biosynthetic process"/>
    <property type="evidence" value="ECO:0007669"/>
    <property type="project" value="InterPro"/>
</dbReference>
<dbReference type="RefSeq" id="WP_107746875.1">
    <property type="nucleotide sequence ID" value="NZ_CP015453.1"/>
</dbReference>
<feature type="active site" evidence="6">
    <location>
        <position position="389"/>
    </location>
</feature>
<dbReference type="Proteomes" id="UP000244903">
    <property type="component" value="Chromosome"/>
</dbReference>
<dbReference type="AlphaFoldDB" id="A0AAD0JRW1"/>